<comment type="function">
    <text evidence="1">Removes C-terminal D-alanyl residues from sugar-peptide cell wall precursors.</text>
</comment>
<dbReference type="GO" id="GO:0071555">
    <property type="term" value="P:cell wall organization"/>
    <property type="evidence" value="ECO:0007669"/>
    <property type="project" value="UniProtKB-KW"/>
</dbReference>
<keyword evidence="6" id="KW-0573">Peptidoglycan synthesis</keyword>
<keyword evidence="5" id="KW-0133">Cell shape</keyword>
<evidence type="ECO:0000256" key="5">
    <source>
        <dbReference type="ARBA" id="ARBA00022960"/>
    </source>
</evidence>
<dbReference type="Gene3D" id="3.40.710.10">
    <property type="entry name" value="DD-peptidase/beta-lactamase superfamily"/>
    <property type="match status" value="1"/>
</dbReference>
<feature type="binding site" evidence="9">
    <location>
        <position position="224"/>
    </location>
    <ligand>
        <name>substrate</name>
    </ligand>
</feature>
<reference evidence="13" key="1">
    <citation type="submission" date="2017-11" db="EMBL/GenBank/DDBJ databases">
        <title>Complete Genome Sequence of Kyrpidia sp. Strain EA-1, a thermophilic, hydrogen-oxidizing Bacterium, isolated from the Azores.</title>
        <authorList>
            <person name="Reiner J.E."/>
            <person name="Lapp C.J."/>
            <person name="Bunk B."/>
            <person name="Gescher J."/>
        </authorList>
    </citation>
    <scope>NUCLEOTIDE SEQUENCE [LARGE SCALE GENOMIC DNA]</scope>
    <source>
        <strain evidence="13">EA-1</strain>
    </source>
</reference>
<gene>
    <name evidence="12" type="ORF">CVV65_07325</name>
</gene>
<sequence length="366" mass="40013">MAGRVLAGVVAVTMVLFPGVGGASAHSPDVYGISAQGAAVVDVGSGRVLYEKNGNQMMPIASLTKIVTGWLAVESGRLDERVTISANAARKEGSSVYLRAGETYTLRDLVYAMMLRSGNDAATAVAEHLAGSEGRFAALMNAKAREMGLRHVHFANPHGLDAPGHGASAVDLAMMTAKALQNPEFAAVVRTKYHRMPWPGESWDRVMRNKNKMLWRYPGADGVKTGYTKRAGRCLASSATRDGHQVVVVVLKDPDDWADTARLFDHVFQTYEWVPVPGGPASVPVRGGVVPTVPVRVQGPDRFPIRADEKFHVDWELKPRLRAPVSRGEPAGLLRIQVGEEVHRYAIVAMQPVDRRPWWDLRRLWL</sequence>
<comment type="similarity">
    <text evidence="2 10">Belongs to the peptidase S11 family.</text>
</comment>
<dbReference type="PANTHER" id="PTHR21581:SF33">
    <property type="entry name" value="D-ALANYL-D-ALANINE CARBOXYPEPTIDASE DACB"/>
    <property type="match status" value="1"/>
</dbReference>
<evidence type="ECO:0000313" key="12">
    <source>
        <dbReference type="EMBL" id="ATY84759.1"/>
    </source>
</evidence>
<feature type="active site" description="Proton acceptor" evidence="8">
    <location>
        <position position="65"/>
    </location>
</feature>
<dbReference type="GO" id="GO:0009252">
    <property type="term" value="P:peptidoglycan biosynthetic process"/>
    <property type="evidence" value="ECO:0007669"/>
    <property type="project" value="UniProtKB-KW"/>
</dbReference>
<keyword evidence="13" id="KW-1185">Reference proteome</keyword>
<protein>
    <submittedName>
        <fullName evidence="12">D-alanyl-D-alanine carboxypeptidase</fullName>
    </submittedName>
</protein>
<dbReference type="InterPro" id="IPR018044">
    <property type="entry name" value="Peptidase_S11"/>
</dbReference>
<dbReference type="GO" id="GO:0009002">
    <property type="term" value="F:serine-type D-Ala-D-Ala carboxypeptidase activity"/>
    <property type="evidence" value="ECO:0007669"/>
    <property type="project" value="InterPro"/>
</dbReference>
<evidence type="ECO:0000256" key="2">
    <source>
        <dbReference type="ARBA" id="ARBA00007164"/>
    </source>
</evidence>
<dbReference type="InterPro" id="IPR015956">
    <property type="entry name" value="Peniciliin-bd_prot_C_sf"/>
</dbReference>
<name>A0A2K8N5X3_9BACL</name>
<dbReference type="InterPro" id="IPR001967">
    <property type="entry name" value="Peptidase_S11_N"/>
</dbReference>
<keyword evidence="3" id="KW-0732">Signal</keyword>
<evidence type="ECO:0000256" key="6">
    <source>
        <dbReference type="ARBA" id="ARBA00022984"/>
    </source>
</evidence>
<keyword evidence="12" id="KW-0645">Protease</keyword>
<evidence type="ECO:0000256" key="7">
    <source>
        <dbReference type="ARBA" id="ARBA00023316"/>
    </source>
</evidence>
<feature type="active site" description="Acyl-ester intermediate" evidence="8">
    <location>
        <position position="62"/>
    </location>
</feature>
<evidence type="ECO:0000256" key="8">
    <source>
        <dbReference type="PIRSR" id="PIRSR618044-1"/>
    </source>
</evidence>
<dbReference type="EMBL" id="CP024955">
    <property type="protein sequence ID" value="ATY84759.1"/>
    <property type="molecule type" value="Genomic_DNA"/>
</dbReference>
<keyword evidence="7" id="KW-0961">Cell wall biogenesis/degradation</keyword>
<proteinExistence type="inferred from homology"/>
<dbReference type="SUPFAM" id="SSF56601">
    <property type="entry name" value="beta-lactamase/transpeptidase-like"/>
    <property type="match status" value="1"/>
</dbReference>
<evidence type="ECO:0000256" key="10">
    <source>
        <dbReference type="RuleBase" id="RU004016"/>
    </source>
</evidence>
<evidence type="ECO:0000313" key="13">
    <source>
        <dbReference type="Proteomes" id="UP000231932"/>
    </source>
</evidence>
<dbReference type="Pfam" id="PF00768">
    <property type="entry name" value="Peptidase_S11"/>
    <property type="match status" value="1"/>
</dbReference>
<keyword evidence="4" id="KW-0378">Hydrolase</keyword>
<evidence type="ECO:0000256" key="1">
    <source>
        <dbReference type="ARBA" id="ARBA00003217"/>
    </source>
</evidence>
<evidence type="ECO:0000256" key="3">
    <source>
        <dbReference type="ARBA" id="ARBA00022729"/>
    </source>
</evidence>
<feature type="active site" evidence="8">
    <location>
        <position position="117"/>
    </location>
</feature>
<organism evidence="12 13">
    <name type="scientific">Kyrpidia spormannii</name>
    <dbReference type="NCBI Taxonomy" id="2055160"/>
    <lineage>
        <taxon>Bacteria</taxon>
        <taxon>Bacillati</taxon>
        <taxon>Bacillota</taxon>
        <taxon>Bacilli</taxon>
        <taxon>Bacillales</taxon>
        <taxon>Alicyclobacillaceae</taxon>
        <taxon>Kyrpidia</taxon>
    </lineage>
</organism>
<dbReference type="SUPFAM" id="SSF69189">
    <property type="entry name" value="Penicillin-binding protein associated domain"/>
    <property type="match status" value="1"/>
</dbReference>
<keyword evidence="12" id="KW-0121">Carboxypeptidase</keyword>
<dbReference type="OrthoDB" id="9791132at2"/>
<dbReference type="KEGG" id="kyr:CVV65_07325"/>
<dbReference type="PRINTS" id="PR00725">
    <property type="entry name" value="DADACBPTASE1"/>
</dbReference>
<dbReference type="InterPro" id="IPR012338">
    <property type="entry name" value="Beta-lactam/transpept-like"/>
</dbReference>
<evidence type="ECO:0000256" key="9">
    <source>
        <dbReference type="PIRSR" id="PIRSR618044-2"/>
    </source>
</evidence>
<dbReference type="PANTHER" id="PTHR21581">
    <property type="entry name" value="D-ALANYL-D-ALANINE CARBOXYPEPTIDASE"/>
    <property type="match status" value="1"/>
</dbReference>
<dbReference type="Proteomes" id="UP000231932">
    <property type="component" value="Chromosome"/>
</dbReference>
<feature type="domain" description="Peptidase S11 D-alanyl-D-alanine carboxypeptidase A N-terminal" evidence="11">
    <location>
        <begin position="29"/>
        <end position="253"/>
    </location>
</feature>
<dbReference type="RefSeq" id="WP_100667570.1">
    <property type="nucleotide sequence ID" value="NZ_CP024955.1"/>
</dbReference>
<dbReference type="GO" id="GO:0008360">
    <property type="term" value="P:regulation of cell shape"/>
    <property type="evidence" value="ECO:0007669"/>
    <property type="project" value="UniProtKB-KW"/>
</dbReference>
<evidence type="ECO:0000259" key="11">
    <source>
        <dbReference type="Pfam" id="PF00768"/>
    </source>
</evidence>
<dbReference type="AlphaFoldDB" id="A0A2K8N5X3"/>
<dbReference type="GO" id="GO:0006508">
    <property type="term" value="P:proteolysis"/>
    <property type="evidence" value="ECO:0007669"/>
    <property type="project" value="InterPro"/>
</dbReference>
<accession>A0A2K8N5X3</accession>
<evidence type="ECO:0000256" key="4">
    <source>
        <dbReference type="ARBA" id="ARBA00022801"/>
    </source>
</evidence>